<dbReference type="AlphaFoldDB" id="A0A0L0SWQ6"/>
<evidence type="ECO:0008006" key="4">
    <source>
        <dbReference type="Google" id="ProtNLM"/>
    </source>
</evidence>
<evidence type="ECO:0000313" key="3">
    <source>
        <dbReference type="Proteomes" id="UP000054350"/>
    </source>
</evidence>
<feature type="chain" id="PRO_5005548213" description="Secreted protein" evidence="1">
    <location>
        <begin position="26"/>
        <end position="124"/>
    </location>
</feature>
<dbReference type="EMBL" id="GG745351">
    <property type="protein sequence ID" value="KNE66942.1"/>
    <property type="molecule type" value="Genomic_DNA"/>
</dbReference>
<reference evidence="2 3" key="1">
    <citation type="submission" date="2009-11" db="EMBL/GenBank/DDBJ databases">
        <title>Annotation of Allomyces macrogynus ATCC 38327.</title>
        <authorList>
            <consortium name="The Broad Institute Genome Sequencing Platform"/>
            <person name="Russ C."/>
            <person name="Cuomo C."/>
            <person name="Burger G."/>
            <person name="Gray M.W."/>
            <person name="Holland P.W.H."/>
            <person name="King N."/>
            <person name="Lang F.B.F."/>
            <person name="Roger A.J."/>
            <person name="Ruiz-Trillo I."/>
            <person name="Young S.K."/>
            <person name="Zeng Q."/>
            <person name="Gargeya S."/>
            <person name="Fitzgerald M."/>
            <person name="Haas B."/>
            <person name="Abouelleil A."/>
            <person name="Alvarado L."/>
            <person name="Arachchi H.M."/>
            <person name="Berlin A."/>
            <person name="Chapman S.B."/>
            <person name="Gearin G."/>
            <person name="Goldberg J."/>
            <person name="Griggs A."/>
            <person name="Gujja S."/>
            <person name="Hansen M."/>
            <person name="Heiman D."/>
            <person name="Howarth C."/>
            <person name="Larimer J."/>
            <person name="Lui A."/>
            <person name="MacDonald P.J.P."/>
            <person name="McCowen C."/>
            <person name="Montmayeur A."/>
            <person name="Murphy C."/>
            <person name="Neiman D."/>
            <person name="Pearson M."/>
            <person name="Priest M."/>
            <person name="Roberts A."/>
            <person name="Saif S."/>
            <person name="Shea T."/>
            <person name="Sisk P."/>
            <person name="Stolte C."/>
            <person name="Sykes S."/>
            <person name="Wortman J."/>
            <person name="Nusbaum C."/>
            <person name="Birren B."/>
        </authorList>
    </citation>
    <scope>NUCLEOTIDE SEQUENCE [LARGE SCALE GENOMIC DNA]</scope>
    <source>
        <strain evidence="2 3">ATCC 38327</strain>
    </source>
</reference>
<keyword evidence="1" id="KW-0732">Signal</keyword>
<dbReference type="VEuPathDB" id="FungiDB:AMAG_11417"/>
<organism evidence="2 3">
    <name type="scientific">Allomyces macrogynus (strain ATCC 38327)</name>
    <name type="common">Allomyces javanicus var. macrogynus</name>
    <dbReference type="NCBI Taxonomy" id="578462"/>
    <lineage>
        <taxon>Eukaryota</taxon>
        <taxon>Fungi</taxon>
        <taxon>Fungi incertae sedis</taxon>
        <taxon>Blastocladiomycota</taxon>
        <taxon>Blastocladiomycetes</taxon>
        <taxon>Blastocladiales</taxon>
        <taxon>Blastocladiaceae</taxon>
        <taxon>Allomyces</taxon>
    </lineage>
</organism>
<proteinExistence type="predicted"/>
<keyword evidence="3" id="KW-1185">Reference proteome</keyword>
<sequence>MARDARLRTAVVFCLFLFDAQLPFAFRLCPLAELAHLLSPRNVPFRSIRACSISTRRCPMSKPNVIRMHLCVVSTHFRHEMIGAIGAVPCCQHHDQARSVPRIPIAPTIARTRNRDKAFNFLNY</sequence>
<evidence type="ECO:0000313" key="2">
    <source>
        <dbReference type="EMBL" id="KNE66942.1"/>
    </source>
</evidence>
<gene>
    <name evidence="2" type="ORF">AMAG_11417</name>
</gene>
<evidence type="ECO:0000256" key="1">
    <source>
        <dbReference type="SAM" id="SignalP"/>
    </source>
</evidence>
<reference evidence="3" key="2">
    <citation type="submission" date="2009-11" db="EMBL/GenBank/DDBJ databases">
        <title>The Genome Sequence of Allomyces macrogynus strain ATCC 38327.</title>
        <authorList>
            <consortium name="The Broad Institute Genome Sequencing Platform"/>
            <person name="Russ C."/>
            <person name="Cuomo C."/>
            <person name="Shea T."/>
            <person name="Young S.K."/>
            <person name="Zeng Q."/>
            <person name="Koehrsen M."/>
            <person name="Haas B."/>
            <person name="Borodovsky M."/>
            <person name="Guigo R."/>
            <person name="Alvarado L."/>
            <person name="Berlin A."/>
            <person name="Borenstein D."/>
            <person name="Chen Z."/>
            <person name="Engels R."/>
            <person name="Freedman E."/>
            <person name="Gellesch M."/>
            <person name="Goldberg J."/>
            <person name="Griggs A."/>
            <person name="Gujja S."/>
            <person name="Heiman D."/>
            <person name="Hepburn T."/>
            <person name="Howarth C."/>
            <person name="Jen D."/>
            <person name="Larson L."/>
            <person name="Lewis B."/>
            <person name="Mehta T."/>
            <person name="Park D."/>
            <person name="Pearson M."/>
            <person name="Roberts A."/>
            <person name="Saif S."/>
            <person name="Shenoy N."/>
            <person name="Sisk P."/>
            <person name="Stolte C."/>
            <person name="Sykes S."/>
            <person name="Walk T."/>
            <person name="White J."/>
            <person name="Yandava C."/>
            <person name="Burger G."/>
            <person name="Gray M.W."/>
            <person name="Holland P.W.H."/>
            <person name="King N."/>
            <person name="Lang F.B.F."/>
            <person name="Roger A.J."/>
            <person name="Ruiz-Trillo I."/>
            <person name="Lander E."/>
            <person name="Nusbaum C."/>
        </authorList>
    </citation>
    <scope>NUCLEOTIDE SEQUENCE [LARGE SCALE GENOMIC DNA]</scope>
    <source>
        <strain evidence="3">ATCC 38327</strain>
    </source>
</reference>
<accession>A0A0L0SWQ6</accession>
<feature type="signal peptide" evidence="1">
    <location>
        <begin position="1"/>
        <end position="25"/>
    </location>
</feature>
<dbReference type="Proteomes" id="UP000054350">
    <property type="component" value="Unassembled WGS sequence"/>
</dbReference>
<protein>
    <recommendedName>
        <fullName evidence="4">Secreted protein</fullName>
    </recommendedName>
</protein>
<name>A0A0L0SWQ6_ALLM3</name>